<evidence type="ECO:0000313" key="1">
    <source>
        <dbReference type="EMBL" id="MBS5965304.1"/>
    </source>
</evidence>
<accession>A0A943LAF8</accession>
<name>A0A943LAF8_FINMA</name>
<proteinExistence type="predicted"/>
<dbReference type="EMBL" id="JAHAIK010000018">
    <property type="protein sequence ID" value="MBS5965304.1"/>
    <property type="molecule type" value="Genomic_DNA"/>
</dbReference>
<dbReference type="RefSeq" id="WP_256102296.1">
    <property type="nucleotide sequence ID" value="NZ_JAHAIK010000018.1"/>
</dbReference>
<dbReference type="Proteomes" id="UP000730862">
    <property type="component" value="Unassembled WGS sequence"/>
</dbReference>
<gene>
    <name evidence="1" type="ORF">KIA07_06560</name>
</gene>
<evidence type="ECO:0000313" key="2">
    <source>
        <dbReference type="Proteomes" id="UP000730862"/>
    </source>
</evidence>
<reference evidence="1" key="1">
    <citation type="submission" date="2021-02" db="EMBL/GenBank/DDBJ databases">
        <title>Infant gut strain persistence is associated with maternal origin, phylogeny, and functional potential including surface adhesion and iron acquisition.</title>
        <authorList>
            <person name="Lou Y.C."/>
        </authorList>
    </citation>
    <scope>NUCLEOTIDE SEQUENCE</scope>
    <source>
        <strain evidence="1">L3_058_000G1_dasL3_058_000G1_concoct_72</strain>
    </source>
</reference>
<comment type="caution">
    <text evidence="1">The sequence shown here is derived from an EMBL/GenBank/DDBJ whole genome shotgun (WGS) entry which is preliminary data.</text>
</comment>
<protein>
    <submittedName>
        <fullName evidence="1">Uncharacterized protein</fullName>
    </submittedName>
</protein>
<dbReference type="AlphaFoldDB" id="A0A943LAF8"/>
<sequence>MFEYKTMPLDKTRVLMMNGIYKLDVKDNDNEFIRYNDFLKHKTFYQCPKCKSLNVEIDNTFVGRFVFINTKQCSDCGHSVVSNFEEGNND</sequence>
<organism evidence="1 2">
    <name type="scientific">Finegoldia magna</name>
    <name type="common">Peptostreptococcus magnus</name>
    <dbReference type="NCBI Taxonomy" id="1260"/>
    <lineage>
        <taxon>Bacteria</taxon>
        <taxon>Bacillati</taxon>
        <taxon>Bacillota</taxon>
        <taxon>Tissierellia</taxon>
        <taxon>Tissierellales</taxon>
        <taxon>Peptoniphilaceae</taxon>
        <taxon>Finegoldia</taxon>
    </lineage>
</organism>